<accession>A0A517SZ01</accession>
<keyword evidence="1" id="KW-0812">Transmembrane</keyword>
<keyword evidence="3" id="KW-1185">Reference proteome</keyword>
<dbReference type="AlphaFoldDB" id="A0A517SZ01"/>
<evidence type="ECO:0000256" key="1">
    <source>
        <dbReference type="SAM" id="Phobius"/>
    </source>
</evidence>
<gene>
    <name evidence="2" type="ORF">SV7mr_38470</name>
</gene>
<protein>
    <submittedName>
        <fullName evidence="2">Uncharacterized protein</fullName>
    </submittedName>
</protein>
<reference evidence="2 3" key="1">
    <citation type="submission" date="2019-02" db="EMBL/GenBank/DDBJ databases">
        <title>Deep-cultivation of Planctomycetes and their phenomic and genomic characterization uncovers novel biology.</title>
        <authorList>
            <person name="Wiegand S."/>
            <person name="Jogler M."/>
            <person name="Boedeker C."/>
            <person name="Pinto D."/>
            <person name="Vollmers J."/>
            <person name="Rivas-Marin E."/>
            <person name="Kohn T."/>
            <person name="Peeters S.H."/>
            <person name="Heuer A."/>
            <person name="Rast P."/>
            <person name="Oberbeckmann S."/>
            <person name="Bunk B."/>
            <person name="Jeske O."/>
            <person name="Meyerdierks A."/>
            <person name="Storesund J.E."/>
            <person name="Kallscheuer N."/>
            <person name="Luecker S."/>
            <person name="Lage O.M."/>
            <person name="Pohl T."/>
            <person name="Merkel B.J."/>
            <person name="Hornburger P."/>
            <person name="Mueller R.-W."/>
            <person name="Bruemmer F."/>
            <person name="Labrenz M."/>
            <person name="Spormann A.M."/>
            <person name="Op den Camp H."/>
            <person name="Overmann J."/>
            <person name="Amann R."/>
            <person name="Jetten M.S.M."/>
            <person name="Mascher T."/>
            <person name="Medema M.H."/>
            <person name="Devos D.P."/>
            <person name="Kaster A.-K."/>
            <person name="Ovreas L."/>
            <person name="Rohde M."/>
            <person name="Galperin M.Y."/>
            <person name="Jogler C."/>
        </authorList>
    </citation>
    <scope>NUCLEOTIDE SEQUENCE [LARGE SCALE GENOMIC DNA]</scope>
    <source>
        <strain evidence="2 3">SV_7m_r</strain>
    </source>
</reference>
<evidence type="ECO:0000313" key="3">
    <source>
        <dbReference type="Proteomes" id="UP000315003"/>
    </source>
</evidence>
<evidence type="ECO:0000313" key="2">
    <source>
        <dbReference type="EMBL" id="QDT61312.1"/>
    </source>
</evidence>
<feature type="transmembrane region" description="Helical" evidence="1">
    <location>
        <begin position="183"/>
        <end position="202"/>
    </location>
</feature>
<keyword evidence="1" id="KW-1133">Transmembrane helix</keyword>
<keyword evidence="1" id="KW-0472">Membrane</keyword>
<proteinExistence type="predicted"/>
<dbReference type="EMBL" id="CP036272">
    <property type="protein sequence ID" value="QDT61312.1"/>
    <property type="molecule type" value="Genomic_DNA"/>
</dbReference>
<organism evidence="2 3">
    <name type="scientific">Stieleria bergensis</name>
    <dbReference type="NCBI Taxonomy" id="2528025"/>
    <lineage>
        <taxon>Bacteria</taxon>
        <taxon>Pseudomonadati</taxon>
        <taxon>Planctomycetota</taxon>
        <taxon>Planctomycetia</taxon>
        <taxon>Pirellulales</taxon>
        <taxon>Pirellulaceae</taxon>
        <taxon>Stieleria</taxon>
    </lineage>
</organism>
<dbReference type="Proteomes" id="UP000315003">
    <property type="component" value="Chromosome"/>
</dbReference>
<sequence>MQDAPKALARERADPCEVILRASVDLGLGRPTLRASGVSNAVWNHWFLAYLNPIMAEYTYNVVQNETPEFSYRQQVSDGMMAVVIIGKRRWPVKVRERYSSGFTLEVPRKLAKKIQEETPIDMLFDGRRMKVMPESLSRGEKKERLLGISTLEEYPEKEKISFGLWPFNRRTVMAASHSDSGLIFFGGSILFVFCVLAMPGVGDALGTSQRIEETLHYLGRLAVDVAYTARS</sequence>
<name>A0A517SZ01_9BACT</name>